<sequence>MSSTPATDKDDPVYSPLGRLQPSLQSTASPLLLPLKSSPDDDHHHNTDSSSEPTTPPTSGWDDFFSFSTPTPKPPPRLAPMVSPSASSPPTRSRVALRDPPTPLIIPESVSDTLPGTPTATLAAAPTTTTITTNTYDSPPSRVQDDHHPLPRRPPRLGVVTHTGGGGGLAAHLSHHRTQSYSQFHSNALGNDLFARSPDANGLISSYSPSISSSRYSTSDTSPPFMTRAFGSTAASGIPTTPFDLAHLVDSPSAAVGSGTGGGGGGDGSHPTTTSTSTSSCATTTTTTTTLSIATARPYSLTSTASPAATRSASPSLTPSNSQSNLCSNLPSPLPRPNLASSLRDGSLDSKQKLFSSWIASHPPIKPILESSSPPLSPIAGGGRSIGGGGGGGATPNYPNERSSSFAAAAAAAVTADTLAYDPMAVVPPPSMTTPTTSTSTSSSSSYSHPTSESAVRKNSVSSIVVPHGPSSPAGKIYPGLKNTVGPYKLIHSIGHGSFSEVKLAVDTRSGEQVAIKVMSRAVVQSSDRLGVSVRRESELLQSIHHINIIGFRGMVETSIQTCIVLDYAPGGELFEYVINNRVRASELDLQCIFSQIVDAVDYLHARNVVHRDLKLENVVLVPRAATPLRPIIKLTDFGLARVIEEDSPLLTTRCGSEDYAAPEIILGQPYDGREADIWSLGVILYALLVGFLPFNQNASIGRKTFLHMIATADFGFPGEKVLLHPPHHKEASAHAAIAAATATTTATTGHSSLKNEILREAEAAFHPSIPTPAATNTSTTTATIATTSSASSTSTATDHEKTTNGSHSSAESSATHIPTTSISSILTSESSPPTSPTPPPPAPPPPLRPSTSVAPAADIPRGRTVPAMKGVSAASDEAKRVVRQLLQIIGSRRPRARSLKYDPWVVTGRTTMWEQ</sequence>
<keyword evidence="4" id="KW-0418">Kinase</keyword>
<evidence type="ECO:0000313" key="13">
    <source>
        <dbReference type="Proteomes" id="UP000807716"/>
    </source>
</evidence>
<feature type="compositionally biased region" description="Low complexity" evidence="10">
    <location>
        <begin position="813"/>
        <end position="833"/>
    </location>
</feature>
<feature type="region of interest" description="Disordered" evidence="10">
    <location>
        <begin position="1"/>
        <end position="115"/>
    </location>
</feature>
<feature type="region of interest" description="Disordered" evidence="10">
    <location>
        <begin position="430"/>
        <end position="469"/>
    </location>
</feature>
<feature type="compositionally biased region" description="Pro residues" evidence="10">
    <location>
        <begin position="834"/>
        <end position="849"/>
    </location>
</feature>
<evidence type="ECO:0000256" key="5">
    <source>
        <dbReference type="ARBA" id="ARBA00022840"/>
    </source>
</evidence>
<feature type="region of interest" description="Disordered" evidence="10">
    <location>
        <begin position="767"/>
        <end position="859"/>
    </location>
</feature>
<accession>A0A9P6QDS4</accession>
<comment type="caution">
    <text evidence="12">The sequence shown here is derived from an EMBL/GenBank/DDBJ whole genome shotgun (WGS) entry which is preliminary data.</text>
</comment>
<keyword evidence="3 7" id="KW-0547">Nucleotide-binding</keyword>
<feature type="compositionally biased region" description="Low complexity" evidence="10">
    <location>
        <begin position="772"/>
        <end position="797"/>
    </location>
</feature>
<feature type="compositionally biased region" description="Gly residues" evidence="10">
    <location>
        <begin position="380"/>
        <end position="394"/>
    </location>
</feature>
<feature type="compositionally biased region" description="Low complexity" evidence="10">
    <location>
        <begin position="79"/>
        <end position="94"/>
    </location>
</feature>
<keyword evidence="2" id="KW-0808">Transferase</keyword>
<dbReference type="Gene3D" id="1.10.510.10">
    <property type="entry name" value="Transferase(Phosphotransferase) domain 1"/>
    <property type="match status" value="1"/>
</dbReference>
<dbReference type="GO" id="GO:0005524">
    <property type="term" value="F:ATP binding"/>
    <property type="evidence" value="ECO:0007669"/>
    <property type="project" value="UniProtKB-UniRule"/>
</dbReference>
<dbReference type="FunFam" id="1.10.510.10:FF:000571">
    <property type="entry name" value="Maternal embryonic leucine zipper kinase"/>
    <property type="match status" value="1"/>
</dbReference>
<reference evidence="12" key="1">
    <citation type="journal article" date="2020" name="Fungal Divers.">
        <title>Resolving the Mortierellaceae phylogeny through synthesis of multi-gene phylogenetics and phylogenomics.</title>
        <authorList>
            <person name="Vandepol N."/>
            <person name="Liber J."/>
            <person name="Desiro A."/>
            <person name="Na H."/>
            <person name="Kennedy M."/>
            <person name="Barry K."/>
            <person name="Grigoriev I.V."/>
            <person name="Miller A.N."/>
            <person name="O'Donnell K."/>
            <person name="Stajich J.E."/>
            <person name="Bonito G."/>
        </authorList>
    </citation>
    <scope>NUCLEOTIDE SEQUENCE</scope>
    <source>
        <strain evidence="12">BC1065</strain>
    </source>
</reference>
<feature type="active site" description="Proton acceptor" evidence="6">
    <location>
        <position position="613"/>
    </location>
</feature>
<gene>
    <name evidence="12" type="ORF">DFQ27_000960</name>
</gene>
<keyword evidence="5 7" id="KW-0067">ATP-binding</keyword>
<evidence type="ECO:0000256" key="9">
    <source>
        <dbReference type="PROSITE-ProRule" id="PRU10141"/>
    </source>
</evidence>
<dbReference type="InterPro" id="IPR011009">
    <property type="entry name" value="Kinase-like_dom_sf"/>
</dbReference>
<dbReference type="Proteomes" id="UP000807716">
    <property type="component" value="Unassembled WGS sequence"/>
</dbReference>
<evidence type="ECO:0000256" key="8">
    <source>
        <dbReference type="PIRSR" id="PIRSR630616-3"/>
    </source>
</evidence>
<dbReference type="AlphaFoldDB" id="A0A9P6QDS4"/>
<dbReference type="InterPro" id="IPR017441">
    <property type="entry name" value="Protein_kinase_ATP_BS"/>
</dbReference>
<dbReference type="EMBL" id="JAAAJB010000129">
    <property type="protein sequence ID" value="KAG0264863.1"/>
    <property type="molecule type" value="Genomic_DNA"/>
</dbReference>
<dbReference type="InterPro" id="IPR000719">
    <property type="entry name" value="Prot_kinase_dom"/>
</dbReference>
<keyword evidence="13" id="KW-1185">Reference proteome</keyword>
<feature type="compositionally biased region" description="Low complexity" evidence="10">
    <location>
        <begin position="433"/>
        <end position="454"/>
    </location>
</feature>
<evidence type="ECO:0000256" key="6">
    <source>
        <dbReference type="PIRSR" id="PIRSR630616-1"/>
    </source>
</evidence>
<feature type="domain" description="Protein kinase" evidence="11">
    <location>
        <begin position="488"/>
        <end position="906"/>
    </location>
</feature>
<evidence type="ECO:0000256" key="7">
    <source>
        <dbReference type="PIRSR" id="PIRSR630616-2"/>
    </source>
</evidence>
<dbReference type="PROSITE" id="PS00108">
    <property type="entry name" value="PROTEIN_KINASE_ST"/>
    <property type="match status" value="1"/>
</dbReference>
<evidence type="ECO:0000256" key="3">
    <source>
        <dbReference type="ARBA" id="ARBA00022741"/>
    </source>
</evidence>
<evidence type="ECO:0000256" key="1">
    <source>
        <dbReference type="ARBA" id="ARBA00022527"/>
    </source>
</evidence>
<dbReference type="Pfam" id="PF00069">
    <property type="entry name" value="Pkinase"/>
    <property type="match status" value="1"/>
</dbReference>
<evidence type="ECO:0000256" key="4">
    <source>
        <dbReference type="ARBA" id="ARBA00022777"/>
    </source>
</evidence>
<feature type="binding site" evidence="7">
    <location>
        <begin position="617"/>
        <end position="618"/>
    </location>
    <ligand>
        <name>ATP</name>
        <dbReference type="ChEBI" id="CHEBI:30616"/>
    </ligand>
</feature>
<feature type="region of interest" description="Disordered" evidence="10">
    <location>
        <begin position="130"/>
        <end position="155"/>
    </location>
</feature>
<protein>
    <recommendedName>
        <fullName evidence="11">Protein kinase domain-containing protein</fullName>
    </recommendedName>
</protein>
<dbReference type="OrthoDB" id="289250at2759"/>
<evidence type="ECO:0000313" key="12">
    <source>
        <dbReference type="EMBL" id="KAG0264863.1"/>
    </source>
</evidence>
<feature type="region of interest" description="Disordered" evidence="10">
    <location>
        <begin position="302"/>
        <end position="346"/>
    </location>
</feature>
<keyword evidence="1" id="KW-0723">Serine/threonine-protein kinase</keyword>
<evidence type="ECO:0000256" key="2">
    <source>
        <dbReference type="ARBA" id="ARBA00022679"/>
    </source>
</evidence>
<dbReference type="PANTHER" id="PTHR24350">
    <property type="entry name" value="SERINE/THREONINE-PROTEIN KINASE IAL-RELATED"/>
    <property type="match status" value="1"/>
</dbReference>
<feature type="binding site" evidence="7">
    <location>
        <position position="637"/>
    </location>
    <ligand>
        <name>ATP</name>
        <dbReference type="ChEBI" id="CHEBI:30616"/>
    </ligand>
</feature>
<dbReference type="InterPro" id="IPR030616">
    <property type="entry name" value="Aur-like"/>
</dbReference>
<dbReference type="PROSITE" id="PS00107">
    <property type="entry name" value="PROTEIN_KINASE_ATP"/>
    <property type="match status" value="1"/>
</dbReference>
<feature type="region of interest" description="Disordered" evidence="10">
    <location>
        <begin position="254"/>
        <end position="286"/>
    </location>
</feature>
<organism evidence="12 13">
    <name type="scientific">Actinomortierella ambigua</name>
    <dbReference type="NCBI Taxonomy" id="1343610"/>
    <lineage>
        <taxon>Eukaryota</taxon>
        <taxon>Fungi</taxon>
        <taxon>Fungi incertae sedis</taxon>
        <taxon>Mucoromycota</taxon>
        <taxon>Mortierellomycotina</taxon>
        <taxon>Mortierellomycetes</taxon>
        <taxon>Mortierellales</taxon>
        <taxon>Mortierellaceae</taxon>
        <taxon>Actinomortierella</taxon>
    </lineage>
</organism>
<dbReference type="GO" id="GO:0004674">
    <property type="term" value="F:protein serine/threonine kinase activity"/>
    <property type="evidence" value="ECO:0007669"/>
    <property type="project" value="UniProtKB-KW"/>
</dbReference>
<dbReference type="InterPro" id="IPR008271">
    <property type="entry name" value="Ser/Thr_kinase_AS"/>
</dbReference>
<feature type="compositionally biased region" description="Low complexity" evidence="10">
    <location>
        <begin position="48"/>
        <end position="70"/>
    </location>
</feature>
<proteinExistence type="predicted"/>
<feature type="region of interest" description="Disordered" evidence="10">
    <location>
        <begin position="364"/>
        <end position="400"/>
    </location>
</feature>
<feature type="binding site" evidence="7 9">
    <location>
        <position position="517"/>
    </location>
    <ligand>
        <name>ATP</name>
        <dbReference type="ChEBI" id="CHEBI:30616"/>
    </ligand>
</feature>
<name>A0A9P6QDS4_9FUNG</name>
<dbReference type="SMART" id="SM00220">
    <property type="entry name" value="S_TKc"/>
    <property type="match status" value="1"/>
</dbReference>
<evidence type="ECO:0000256" key="10">
    <source>
        <dbReference type="SAM" id="MobiDB-lite"/>
    </source>
</evidence>
<evidence type="ECO:0000259" key="11">
    <source>
        <dbReference type="PROSITE" id="PS50011"/>
    </source>
</evidence>
<feature type="compositionally biased region" description="Low complexity" evidence="10">
    <location>
        <begin position="269"/>
        <end position="286"/>
    </location>
</feature>
<feature type="binding site" evidence="7">
    <location>
        <begin position="567"/>
        <end position="569"/>
    </location>
    <ligand>
        <name>ATP</name>
        <dbReference type="ChEBI" id="CHEBI:30616"/>
    </ligand>
</feature>
<dbReference type="SUPFAM" id="SSF56112">
    <property type="entry name" value="Protein kinase-like (PK-like)"/>
    <property type="match status" value="1"/>
</dbReference>
<feature type="compositionally biased region" description="Basic and acidic residues" evidence="10">
    <location>
        <begin position="38"/>
        <end position="47"/>
    </location>
</feature>
<dbReference type="PROSITE" id="PS50011">
    <property type="entry name" value="PROTEIN_KINASE_DOM"/>
    <property type="match status" value="1"/>
</dbReference>
<feature type="compositionally biased region" description="Gly residues" evidence="10">
    <location>
        <begin position="258"/>
        <end position="268"/>
    </location>
</feature>
<feature type="cross-link" description="Glycyl lysine isopeptide (Lys-Gly) (interchain with G-Cter in SUMO2)" evidence="8">
    <location>
        <position position="615"/>
    </location>
</feature>
<feature type="compositionally biased region" description="Low complexity" evidence="10">
    <location>
        <begin position="302"/>
        <end position="343"/>
    </location>
</feature>